<organism evidence="3 4">
    <name type="scientific">Absidia repens</name>
    <dbReference type="NCBI Taxonomy" id="90262"/>
    <lineage>
        <taxon>Eukaryota</taxon>
        <taxon>Fungi</taxon>
        <taxon>Fungi incertae sedis</taxon>
        <taxon>Mucoromycota</taxon>
        <taxon>Mucoromycotina</taxon>
        <taxon>Mucoromycetes</taxon>
        <taxon>Mucorales</taxon>
        <taxon>Cunninghamellaceae</taxon>
        <taxon>Absidia</taxon>
    </lineage>
</organism>
<keyword evidence="2" id="KW-0732">Signal</keyword>
<dbReference type="EMBL" id="MCGE01000011">
    <property type="protein sequence ID" value="ORZ16569.1"/>
    <property type="molecule type" value="Genomic_DNA"/>
</dbReference>
<dbReference type="Proteomes" id="UP000193560">
    <property type="component" value="Unassembled WGS sequence"/>
</dbReference>
<evidence type="ECO:0000313" key="3">
    <source>
        <dbReference type="EMBL" id="ORZ16569.1"/>
    </source>
</evidence>
<feature type="region of interest" description="Disordered" evidence="1">
    <location>
        <begin position="182"/>
        <end position="224"/>
    </location>
</feature>
<dbReference type="AlphaFoldDB" id="A0A1X2IHK1"/>
<evidence type="ECO:0000313" key="4">
    <source>
        <dbReference type="Proteomes" id="UP000193560"/>
    </source>
</evidence>
<feature type="compositionally biased region" description="Low complexity" evidence="1">
    <location>
        <begin position="149"/>
        <end position="163"/>
    </location>
</feature>
<keyword evidence="4" id="KW-1185">Reference proteome</keyword>
<comment type="caution">
    <text evidence="3">The sequence shown here is derived from an EMBL/GenBank/DDBJ whole genome shotgun (WGS) entry which is preliminary data.</text>
</comment>
<sequence length="224" mass="24488">MMVALLYFLFIALVPFVQGDRIMVHEPIKGGRFKPGSIMNIDYTVRFEGMAKLGSSSVSILYPNHTVITFLPEANWVDTPTGRRGASTSWTIPSDLGEGEYRLRISGPAIYMCSEKGNGQAPYNRCKMSMRRTRTFTVATDGVDGMEPNENNQNGNNQGDVIADGDQIGVDIDIDQGDVNIDIDQGDVSIDDNQNDQSQDNADDEIQHEQNDTGSDSGVSGEAN</sequence>
<feature type="chain" id="PRO_5013049737" description="Ser-Thr-rich glycosyl-phosphatidyl-inositol-anchored membrane family-domain-containing protein" evidence="2">
    <location>
        <begin position="20"/>
        <end position="224"/>
    </location>
</feature>
<feature type="compositionally biased region" description="Polar residues" evidence="1">
    <location>
        <begin position="212"/>
        <end position="224"/>
    </location>
</feature>
<feature type="region of interest" description="Disordered" evidence="1">
    <location>
        <begin position="140"/>
        <end position="163"/>
    </location>
</feature>
<evidence type="ECO:0000256" key="1">
    <source>
        <dbReference type="SAM" id="MobiDB-lite"/>
    </source>
</evidence>
<proteinExistence type="predicted"/>
<evidence type="ECO:0000256" key="2">
    <source>
        <dbReference type="SAM" id="SignalP"/>
    </source>
</evidence>
<name>A0A1X2IHK1_9FUNG</name>
<gene>
    <name evidence="3" type="ORF">BCR42DRAFT_415344</name>
</gene>
<feature type="signal peptide" evidence="2">
    <location>
        <begin position="1"/>
        <end position="19"/>
    </location>
</feature>
<dbReference type="OrthoDB" id="2277867at2759"/>
<reference evidence="3 4" key="1">
    <citation type="submission" date="2016-07" db="EMBL/GenBank/DDBJ databases">
        <title>Pervasive Adenine N6-methylation of Active Genes in Fungi.</title>
        <authorList>
            <consortium name="DOE Joint Genome Institute"/>
            <person name="Mondo S.J."/>
            <person name="Dannebaum R.O."/>
            <person name="Kuo R.C."/>
            <person name="Labutti K."/>
            <person name="Haridas S."/>
            <person name="Kuo A."/>
            <person name="Salamov A."/>
            <person name="Ahrendt S.R."/>
            <person name="Lipzen A."/>
            <person name="Sullivan W."/>
            <person name="Andreopoulos W.B."/>
            <person name="Clum A."/>
            <person name="Lindquist E."/>
            <person name="Daum C."/>
            <person name="Ramamoorthy G.K."/>
            <person name="Gryganskyi A."/>
            <person name="Culley D."/>
            <person name="Magnuson J.K."/>
            <person name="James T.Y."/>
            <person name="O'Malley M.A."/>
            <person name="Stajich J.E."/>
            <person name="Spatafora J.W."/>
            <person name="Visel A."/>
            <person name="Grigoriev I.V."/>
        </authorList>
    </citation>
    <scope>NUCLEOTIDE SEQUENCE [LARGE SCALE GENOMIC DNA]</scope>
    <source>
        <strain evidence="3 4">NRRL 1336</strain>
    </source>
</reference>
<accession>A0A1X2IHK1</accession>
<protein>
    <recommendedName>
        <fullName evidence="5">Ser-Thr-rich glycosyl-phosphatidyl-inositol-anchored membrane family-domain-containing protein</fullName>
    </recommendedName>
</protein>
<evidence type="ECO:0008006" key="5">
    <source>
        <dbReference type="Google" id="ProtNLM"/>
    </source>
</evidence>